<gene>
    <name evidence="2" type="ORF">SAMN05216361_1007</name>
</gene>
<evidence type="ECO:0000313" key="3">
    <source>
        <dbReference type="Proteomes" id="UP000184520"/>
    </source>
</evidence>
<dbReference type="InterPro" id="IPR002654">
    <property type="entry name" value="Glyco_trans_25"/>
</dbReference>
<dbReference type="AlphaFoldDB" id="A0A1M5GGH7"/>
<dbReference type="GO" id="GO:0016740">
    <property type="term" value="F:transferase activity"/>
    <property type="evidence" value="ECO:0007669"/>
    <property type="project" value="UniProtKB-KW"/>
</dbReference>
<protein>
    <submittedName>
        <fullName evidence="2">Glycosyl transferase, family 25</fullName>
    </submittedName>
</protein>
<accession>A0A1M5GGH7</accession>
<evidence type="ECO:0000313" key="2">
    <source>
        <dbReference type="EMBL" id="SHG02827.1"/>
    </source>
</evidence>
<reference evidence="3" key="1">
    <citation type="submission" date="2016-11" db="EMBL/GenBank/DDBJ databases">
        <authorList>
            <person name="Varghese N."/>
            <person name="Submissions S."/>
        </authorList>
    </citation>
    <scope>NUCLEOTIDE SEQUENCE [LARGE SCALE GENOMIC DNA]</scope>
    <source>
        <strain evidence="3">CGMCC 1.8995</strain>
    </source>
</reference>
<dbReference type="Proteomes" id="UP000184520">
    <property type="component" value="Unassembled WGS sequence"/>
</dbReference>
<dbReference type="RefSeq" id="WP_245819119.1">
    <property type="nucleotide sequence ID" value="NZ_FQWD01000002.1"/>
</dbReference>
<keyword evidence="2" id="KW-0808">Transferase</keyword>
<keyword evidence="3" id="KW-1185">Reference proteome</keyword>
<proteinExistence type="predicted"/>
<dbReference type="EMBL" id="FQWD01000002">
    <property type="protein sequence ID" value="SHG02827.1"/>
    <property type="molecule type" value="Genomic_DNA"/>
</dbReference>
<dbReference type="Pfam" id="PF01755">
    <property type="entry name" value="Glyco_transf_25"/>
    <property type="match status" value="1"/>
</dbReference>
<evidence type="ECO:0000259" key="1">
    <source>
        <dbReference type="Pfam" id="PF01755"/>
    </source>
</evidence>
<name>A0A1M5GGH7_9ALTE</name>
<feature type="domain" description="Glycosyl transferase family 25" evidence="1">
    <location>
        <begin position="1"/>
        <end position="167"/>
    </location>
</feature>
<dbReference type="STRING" id="634436.SAMN05216361_1007"/>
<organism evidence="2 3">
    <name type="scientific">Marisediminitalea aggregata</name>
    <dbReference type="NCBI Taxonomy" id="634436"/>
    <lineage>
        <taxon>Bacteria</taxon>
        <taxon>Pseudomonadati</taxon>
        <taxon>Pseudomonadota</taxon>
        <taxon>Gammaproteobacteria</taxon>
        <taxon>Alteromonadales</taxon>
        <taxon>Alteromonadaceae</taxon>
        <taxon>Marisediminitalea</taxon>
    </lineage>
</organism>
<dbReference type="CDD" id="cd06532">
    <property type="entry name" value="Glyco_transf_25"/>
    <property type="match status" value="1"/>
</dbReference>
<sequence length="243" mass="27876">MIPIIIINLDDSIERWESLSKQLSNIGLNPIRLAGTLGCALSEQDKSIWANHKKNRKQHHRNLTDGEIGCYISHYRAWEKIVEDNISACIVLEDDLNVDPGFTSAIETIETLPKSWDLIKLYDGRPTPFYHSTPIDNEFSVGNYKTVPNGCQAYAVSLTGAKKLLARKPFFRPVDIDIQFHSEIQLNVIGIKPYKIKVNREFESDIERVNKGRHSNHSSLMRNLKYRINMFIERQKVSGKLPE</sequence>